<feature type="region of interest" description="Disordered" evidence="3">
    <location>
        <begin position="75"/>
        <end position="98"/>
    </location>
</feature>
<dbReference type="AlphaFoldDB" id="A0A1D3CX38"/>
<dbReference type="GO" id="GO:0004467">
    <property type="term" value="F:long-chain fatty acid-CoA ligase activity"/>
    <property type="evidence" value="ECO:0007669"/>
    <property type="project" value="TreeGrafter"/>
</dbReference>
<gene>
    <name evidence="5" type="ORF">cyc_00837</name>
</gene>
<dbReference type="VEuPathDB" id="ToxoDB:cyc_00837"/>
<keyword evidence="4" id="KW-1133">Transmembrane helix</keyword>
<accession>A0A1D3CX38</accession>
<dbReference type="PANTHER" id="PTHR43272">
    <property type="entry name" value="LONG-CHAIN-FATTY-ACID--COA LIGASE"/>
    <property type="match status" value="1"/>
</dbReference>
<dbReference type="EMBL" id="JROU02001640">
    <property type="protein sequence ID" value="OEH75764.1"/>
    <property type="molecule type" value="Genomic_DNA"/>
</dbReference>
<evidence type="ECO:0000256" key="4">
    <source>
        <dbReference type="SAM" id="Phobius"/>
    </source>
</evidence>
<keyword evidence="2" id="KW-0067">ATP-binding</keyword>
<dbReference type="InterPro" id="IPR042099">
    <property type="entry name" value="ANL_N_sf"/>
</dbReference>
<name>A0A1D3CX38_9EIME</name>
<dbReference type="Proteomes" id="UP000095192">
    <property type="component" value="Unassembled WGS sequence"/>
</dbReference>
<dbReference type="InParanoid" id="A0A1D3CX38"/>
<feature type="transmembrane region" description="Helical" evidence="4">
    <location>
        <begin position="20"/>
        <end position="39"/>
    </location>
</feature>
<evidence type="ECO:0000256" key="1">
    <source>
        <dbReference type="ARBA" id="ARBA00022741"/>
    </source>
</evidence>
<evidence type="ECO:0000256" key="2">
    <source>
        <dbReference type="ARBA" id="ARBA00022840"/>
    </source>
</evidence>
<evidence type="ECO:0000256" key="3">
    <source>
        <dbReference type="SAM" id="MobiDB-lite"/>
    </source>
</evidence>
<dbReference type="Gene3D" id="3.40.50.12780">
    <property type="entry name" value="N-terminal domain of ligase-like"/>
    <property type="match status" value="1"/>
</dbReference>
<reference evidence="5 6" key="1">
    <citation type="journal article" date="2016" name="BMC Genomics">
        <title>Comparative genomics reveals Cyclospora cayetanensis possesses coccidia-like metabolism and invasion components but unique surface antigens.</title>
        <authorList>
            <person name="Liu S."/>
            <person name="Wang L."/>
            <person name="Zheng H."/>
            <person name="Xu Z."/>
            <person name="Roellig D.M."/>
            <person name="Li N."/>
            <person name="Frace M.A."/>
            <person name="Tang K."/>
            <person name="Arrowood M.J."/>
            <person name="Moss D.M."/>
            <person name="Zhang L."/>
            <person name="Feng Y."/>
            <person name="Xiao L."/>
        </authorList>
    </citation>
    <scope>NUCLEOTIDE SEQUENCE [LARGE SCALE GENOMIC DNA]</scope>
    <source>
        <strain evidence="5 6">CHN_HEN01</strain>
    </source>
</reference>
<dbReference type="VEuPathDB" id="ToxoDB:LOC34617943"/>
<keyword evidence="4" id="KW-0812">Transmembrane</keyword>
<evidence type="ECO:0000313" key="6">
    <source>
        <dbReference type="Proteomes" id="UP000095192"/>
    </source>
</evidence>
<keyword evidence="6" id="KW-1185">Reference proteome</keyword>
<dbReference type="VEuPathDB" id="ToxoDB:LOC113146899"/>
<keyword evidence="1" id="KW-0547">Nucleotide-binding</keyword>
<evidence type="ECO:0000313" key="5">
    <source>
        <dbReference type="EMBL" id="OEH75764.1"/>
    </source>
</evidence>
<dbReference type="GO" id="GO:0016020">
    <property type="term" value="C:membrane"/>
    <property type="evidence" value="ECO:0007669"/>
    <property type="project" value="TreeGrafter"/>
</dbReference>
<dbReference type="GO" id="GO:0005524">
    <property type="term" value="F:ATP binding"/>
    <property type="evidence" value="ECO:0007669"/>
    <property type="project" value="UniProtKB-KW"/>
</dbReference>
<organism evidence="5 6">
    <name type="scientific">Cyclospora cayetanensis</name>
    <dbReference type="NCBI Taxonomy" id="88456"/>
    <lineage>
        <taxon>Eukaryota</taxon>
        <taxon>Sar</taxon>
        <taxon>Alveolata</taxon>
        <taxon>Apicomplexa</taxon>
        <taxon>Conoidasida</taxon>
        <taxon>Coccidia</taxon>
        <taxon>Eucoccidiorida</taxon>
        <taxon>Eimeriorina</taxon>
        <taxon>Eimeriidae</taxon>
        <taxon>Cyclospora</taxon>
    </lineage>
</organism>
<comment type="caution">
    <text evidence="5">The sequence shown here is derived from an EMBL/GenBank/DDBJ whole genome shotgun (WGS) entry which is preliminary data.</text>
</comment>
<proteinExistence type="predicted"/>
<dbReference type="SUPFAM" id="SSF56801">
    <property type="entry name" value="Acetyl-CoA synthetase-like"/>
    <property type="match status" value="2"/>
</dbReference>
<keyword evidence="4" id="KW-0472">Membrane</keyword>
<sequence length="773" mass="85055">MGILGVALSSAAQRHRDSTASWLLVHSLLLWIILLLPSFHTDLILTVSAHINSPGEDEQATDLGERVRNYDAAGWEPTDLENGKSPPLPQDENSAGHLDFTQSYSSQEELPSKPTDQLYQDAQNRTEHADIAFSPFEDTWIPLSDGPTTVTDKNISIKRPVVLQGHELAVSIGASLDSMVPNSQLPQRDGVHESLRLVGTWATNSVELLLSDFGEMTHLFADWQHLDMVLDLLEKGQLSSLSTVISLDASVEEQRQGAVNQSSSYAAEIHAVLYPRALSMPFNGAMLTNENVLASLGTLTDWSVGAVSIVEADRVLCVDSLASIHQRVLHLAIIRAGATMAFAHRGLLTLKEDVGYINPTIVAASGGILHLLHAAARRALKQMGRLRRFITILKLRWRARSYWRTGDLDLLRQTPFKELKMLLAKVHTVIAAPSLASSELIKELQLLYSIIVVHACCSPQTGIAFSSRQQNGESLISSSVQRIRAAPLGWVSPVVAVSFEKLSPAEEASLMEFHADGASGRPGHTSHLILDASGEASTEFKNLASDATDFDGFRLSAVGNRRGHVVTEGEIVIQGACVSVGYYRHQTAFQRQITNQGMYRTGLVAASAGSDFPLLMIGTLSRSVLTAEGEFIDLEEAERQLRKVPIVRRVLLYADDFHSPLVAIIQPRKGAALRWAKTRFAYSDDYGASYENLVSLPALRDFVLKQIEEHTRLSLESFERPKAIYLVPHDVELPVGIFDKLINKQQDERTVSRSQLADAYMKPIKEMYASLAD</sequence>
<protein>
    <submittedName>
        <fullName evidence="5">Long-chain acyl-synthetase related protein</fullName>
    </submittedName>
</protein>
<dbReference type="PANTHER" id="PTHR43272:SF33">
    <property type="entry name" value="AMP-BINDING DOMAIN-CONTAINING PROTEIN-RELATED"/>
    <property type="match status" value="1"/>
</dbReference>